<name>A0A1J5SSE6_9ZZZZ</name>
<accession>A0A1J5SSE6</accession>
<comment type="caution">
    <text evidence="2">The sequence shown here is derived from an EMBL/GenBank/DDBJ whole genome shotgun (WGS) entry which is preliminary data.</text>
</comment>
<dbReference type="Gene3D" id="3.90.550.10">
    <property type="entry name" value="Spore Coat Polysaccharide Biosynthesis Protein SpsA, Chain A"/>
    <property type="match status" value="1"/>
</dbReference>
<dbReference type="SUPFAM" id="SSF53448">
    <property type="entry name" value="Nucleotide-diphospho-sugar transferases"/>
    <property type="match status" value="1"/>
</dbReference>
<sequence length="228" mass="26037">MSPKLRIVVATRESKEDFLFKTALGKSLAVYNYPHIEIALFERNKSGLPAVYNQAIDAARQDPAILVFVHDDVYLCGFNWPNEVAEGLEHFHILGLAGNKRRSPMQPAWAFIDTKFTWDTRDNLSGIVGHGKGFPPTILSQFGPPRQEVKLLDGLFLACHSTTLQKHDLRFDERFNFHFYDMDFCRQAEIAGLLMGTWPISTVHESPGNFGTEVWLTAYSKYLEKWKN</sequence>
<reference evidence="2" key="1">
    <citation type="submission" date="2016-10" db="EMBL/GenBank/DDBJ databases">
        <title>Sequence of Gallionella enrichment culture.</title>
        <authorList>
            <person name="Poehlein A."/>
            <person name="Muehling M."/>
            <person name="Daniel R."/>
        </authorList>
    </citation>
    <scope>NUCLEOTIDE SEQUENCE</scope>
</reference>
<gene>
    <name evidence="2" type="ORF">GALL_69420</name>
</gene>
<dbReference type="EMBL" id="MLJW01000020">
    <property type="protein sequence ID" value="OIR11449.1"/>
    <property type="molecule type" value="Genomic_DNA"/>
</dbReference>
<organism evidence="2">
    <name type="scientific">mine drainage metagenome</name>
    <dbReference type="NCBI Taxonomy" id="410659"/>
    <lineage>
        <taxon>unclassified sequences</taxon>
        <taxon>metagenomes</taxon>
        <taxon>ecological metagenomes</taxon>
    </lineage>
</organism>
<protein>
    <recommendedName>
        <fullName evidence="1">Streptomycin biosynthesis protein StrF domain-containing protein</fullName>
    </recommendedName>
</protein>
<feature type="domain" description="Streptomycin biosynthesis protein StrF" evidence="1">
    <location>
        <begin position="46"/>
        <end position="192"/>
    </location>
</feature>
<evidence type="ECO:0000313" key="2">
    <source>
        <dbReference type="EMBL" id="OIR11449.1"/>
    </source>
</evidence>
<dbReference type="InterPro" id="IPR059123">
    <property type="entry name" value="StrF_dom"/>
</dbReference>
<evidence type="ECO:0000259" key="1">
    <source>
        <dbReference type="Pfam" id="PF13712"/>
    </source>
</evidence>
<proteinExistence type="predicted"/>
<dbReference type="AlphaFoldDB" id="A0A1J5SSE6"/>
<dbReference type="Pfam" id="PF13712">
    <property type="entry name" value="Glyco_tranf_2_5"/>
    <property type="match status" value="1"/>
</dbReference>
<dbReference type="InterPro" id="IPR029044">
    <property type="entry name" value="Nucleotide-diphossugar_trans"/>
</dbReference>